<protein>
    <recommendedName>
        <fullName evidence="1">Replication factor A C-terminal domain-containing protein</fullName>
    </recommendedName>
</protein>
<sequence>MDLVPAQPLTPGALMIMGTTHVDHYCAVLQVVKVTPVRNPTMNQLVDPLDWLVVLGNAHRMLPVVPRGCMLAELRSGKLHTRDILDVFHYCVGMSPGASKGITTIIDYQKIHTSDCVECASTKHHYMLKMPDIGHSIFPDNHHLQAGYPGQLHAPPPPLTNPAHGIEWRTVKAEGLSDQAPNPIPQQSVRTVIVPMQPGVQQTEVAQIDPMRRVDLYCRVYEQNAEKNGRQMVVVIDRTGKIEFVGFGPFVENLSDMVPGLVWHIQDAKVEENPDAIGRVPHKYQMVWNEHTTKTIEPQNANIPHIYFHFLKINKMECLGTGMYIDILAVIHRMGKPINSGVLENAKAAKGHASRPLSSRVDVWIVDDSLVAIRLVLFDGLGHAFVGAHTKFYFNPLNPTAQRMHHWFRNGGNNAQSWHTLTGSFSADGFPHWRFTLPNATYMIAQAVNTQLGLKSKSIFYMVANMDIKIGCPEYIYLSCPFEECNKMTLKNTAGPYTCNVCGQDYPVPGHKWHLNFPIFDEPGSEPIWVHVFNGASTRLIQHSASDMYTWMHSKQWVDHITYKTFLTVPNAHCWRIIIEATPQTNRRWEKKINYIATLFECV</sequence>
<organism evidence="2 3">
    <name type="scientific">Calocera cornea HHB12733</name>
    <dbReference type="NCBI Taxonomy" id="1353952"/>
    <lineage>
        <taxon>Eukaryota</taxon>
        <taxon>Fungi</taxon>
        <taxon>Dikarya</taxon>
        <taxon>Basidiomycota</taxon>
        <taxon>Agaricomycotina</taxon>
        <taxon>Dacrymycetes</taxon>
        <taxon>Dacrymycetales</taxon>
        <taxon>Dacrymycetaceae</taxon>
        <taxon>Calocera</taxon>
    </lineage>
</organism>
<dbReference type="AlphaFoldDB" id="A0A165CA43"/>
<dbReference type="EMBL" id="KV424171">
    <property type="protein sequence ID" value="KZT50474.1"/>
    <property type="molecule type" value="Genomic_DNA"/>
</dbReference>
<proteinExistence type="predicted"/>
<keyword evidence="3" id="KW-1185">Reference proteome</keyword>
<dbReference type="SUPFAM" id="SSF50249">
    <property type="entry name" value="Nucleic acid-binding proteins"/>
    <property type="match status" value="2"/>
</dbReference>
<accession>A0A165CA43</accession>
<dbReference type="InterPro" id="IPR013955">
    <property type="entry name" value="Rep_factor-A_C"/>
</dbReference>
<dbReference type="Pfam" id="PF08646">
    <property type="entry name" value="Rep_fac-A_C"/>
    <property type="match status" value="1"/>
</dbReference>
<feature type="domain" description="Replication factor A C-terminal" evidence="1">
    <location>
        <begin position="474"/>
        <end position="553"/>
    </location>
</feature>
<evidence type="ECO:0000313" key="2">
    <source>
        <dbReference type="EMBL" id="KZT50474.1"/>
    </source>
</evidence>
<dbReference type="InParanoid" id="A0A165CA43"/>
<dbReference type="STRING" id="1353952.A0A165CA43"/>
<reference evidence="2 3" key="1">
    <citation type="journal article" date="2016" name="Mol. Biol. Evol.">
        <title>Comparative Genomics of Early-Diverging Mushroom-Forming Fungi Provides Insights into the Origins of Lignocellulose Decay Capabilities.</title>
        <authorList>
            <person name="Nagy L.G."/>
            <person name="Riley R."/>
            <person name="Tritt A."/>
            <person name="Adam C."/>
            <person name="Daum C."/>
            <person name="Floudas D."/>
            <person name="Sun H."/>
            <person name="Yadav J.S."/>
            <person name="Pangilinan J."/>
            <person name="Larsson K.H."/>
            <person name="Matsuura K."/>
            <person name="Barry K."/>
            <person name="Labutti K."/>
            <person name="Kuo R."/>
            <person name="Ohm R.A."/>
            <person name="Bhattacharya S.S."/>
            <person name="Shirouzu T."/>
            <person name="Yoshinaga Y."/>
            <person name="Martin F.M."/>
            <person name="Grigoriev I.V."/>
            <person name="Hibbett D.S."/>
        </authorList>
    </citation>
    <scope>NUCLEOTIDE SEQUENCE [LARGE SCALE GENOMIC DNA]</scope>
    <source>
        <strain evidence="2 3">HHB12733</strain>
    </source>
</reference>
<dbReference type="InterPro" id="IPR012340">
    <property type="entry name" value="NA-bd_OB-fold"/>
</dbReference>
<name>A0A165CA43_9BASI</name>
<dbReference type="Gene3D" id="2.40.50.140">
    <property type="entry name" value="Nucleic acid-binding proteins"/>
    <property type="match status" value="3"/>
</dbReference>
<evidence type="ECO:0000259" key="1">
    <source>
        <dbReference type="Pfam" id="PF08646"/>
    </source>
</evidence>
<gene>
    <name evidence="2" type="ORF">CALCODRAFT_488677</name>
</gene>
<dbReference type="OrthoDB" id="1751331at2759"/>
<evidence type="ECO:0000313" key="3">
    <source>
        <dbReference type="Proteomes" id="UP000076842"/>
    </source>
</evidence>
<dbReference type="Proteomes" id="UP000076842">
    <property type="component" value="Unassembled WGS sequence"/>
</dbReference>